<keyword evidence="2" id="KW-0472">Membrane</keyword>
<evidence type="ECO:0000256" key="1">
    <source>
        <dbReference type="SAM" id="MobiDB-lite"/>
    </source>
</evidence>
<evidence type="ECO:0000256" key="2">
    <source>
        <dbReference type="SAM" id="Phobius"/>
    </source>
</evidence>
<feature type="region of interest" description="Disordered" evidence="1">
    <location>
        <begin position="1"/>
        <end position="51"/>
    </location>
</feature>
<dbReference type="EMBL" id="CP015378">
    <property type="protein sequence ID" value="ANC77714.1"/>
    <property type="molecule type" value="Genomic_DNA"/>
</dbReference>
<accession>A0A160IND2</accession>
<sequence length="102" mass="11811">MKNDQAESLRNRTADHATASVQHVHSLPSRTEVHGKKRENERKQKNAKKEKRNTTFLVTRLLLAAFILLIGITVTYKLWSKDLYLPVQSEDRKGVEQVEIEE</sequence>
<proteinExistence type="predicted"/>
<dbReference type="Proteomes" id="UP000076623">
    <property type="component" value="Chromosome"/>
</dbReference>
<organism evidence="3 4">
    <name type="scientific">Fictibacillus phosphorivorans</name>
    <dbReference type="NCBI Taxonomy" id="1221500"/>
    <lineage>
        <taxon>Bacteria</taxon>
        <taxon>Bacillati</taxon>
        <taxon>Bacillota</taxon>
        <taxon>Bacilli</taxon>
        <taxon>Bacillales</taxon>
        <taxon>Fictibacillaceae</taxon>
        <taxon>Fictibacillus</taxon>
    </lineage>
</organism>
<feature type="compositionally biased region" description="Basic and acidic residues" evidence="1">
    <location>
        <begin position="1"/>
        <end position="15"/>
    </location>
</feature>
<dbReference type="AlphaFoldDB" id="A0A160IND2"/>
<keyword evidence="2" id="KW-1133">Transmembrane helix</keyword>
<protein>
    <submittedName>
        <fullName evidence="3">Uncharacterized protein</fullName>
    </submittedName>
</protein>
<name>A0A160IND2_9BACL</name>
<dbReference type="OrthoDB" id="2972822at2"/>
<reference evidence="3 4" key="1">
    <citation type="submission" date="2016-04" db="EMBL/GenBank/DDBJ databases">
        <title>Complete genome sequence of Fictibacillus phosphorivorans G25-29, a strain toxic to nematodes.</title>
        <authorList>
            <person name="Zheng Z."/>
        </authorList>
    </citation>
    <scope>NUCLEOTIDE SEQUENCE [LARGE SCALE GENOMIC DNA]</scope>
    <source>
        <strain evidence="3 4">G25-29</strain>
    </source>
</reference>
<gene>
    <name evidence="3" type="ORF">ABE65_013265</name>
</gene>
<feature type="transmembrane region" description="Helical" evidence="2">
    <location>
        <begin position="57"/>
        <end position="79"/>
    </location>
</feature>
<dbReference type="RefSeq" id="WP_066395757.1">
    <property type="nucleotide sequence ID" value="NZ_CP015378.1"/>
</dbReference>
<evidence type="ECO:0000313" key="3">
    <source>
        <dbReference type="EMBL" id="ANC77714.1"/>
    </source>
</evidence>
<feature type="compositionally biased region" description="Basic and acidic residues" evidence="1">
    <location>
        <begin position="31"/>
        <end position="44"/>
    </location>
</feature>
<keyword evidence="2" id="KW-0812">Transmembrane</keyword>
<dbReference type="KEGG" id="fpn:ABE65_013265"/>
<dbReference type="STRING" id="1221500.ABE65_013265"/>
<evidence type="ECO:0000313" key="4">
    <source>
        <dbReference type="Proteomes" id="UP000076623"/>
    </source>
</evidence>
<keyword evidence="4" id="KW-1185">Reference proteome</keyword>